<dbReference type="GO" id="GO:0005737">
    <property type="term" value="C:cytoplasm"/>
    <property type="evidence" value="ECO:0007669"/>
    <property type="project" value="TreeGrafter"/>
</dbReference>
<dbReference type="SMART" id="SM00487">
    <property type="entry name" value="DEXDc"/>
    <property type="match status" value="1"/>
</dbReference>
<keyword evidence="5 7" id="KW-0067">ATP-binding</keyword>
<dbReference type="Pfam" id="PF00270">
    <property type="entry name" value="DEAD"/>
    <property type="match status" value="1"/>
</dbReference>
<organism evidence="10 11">
    <name type="scientific">Talaromyces proteolyticus</name>
    <dbReference type="NCBI Taxonomy" id="1131652"/>
    <lineage>
        <taxon>Eukaryota</taxon>
        <taxon>Fungi</taxon>
        <taxon>Dikarya</taxon>
        <taxon>Ascomycota</taxon>
        <taxon>Pezizomycotina</taxon>
        <taxon>Eurotiomycetes</taxon>
        <taxon>Eurotiomycetidae</taxon>
        <taxon>Eurotiales</taxon>
        <taxon>Trichocomaceae</taxon>
        <taxon>Talaromyces</taxon>
        <taxon>Talaromyces sect. Bacilispori</taxon>
    </lineage>
</organism>
<dbReference type="EMBL" id="JAJTJA010000006">
    <property type="protein sequence ID" value="KAH8697195.1"/>
    <property type="molecule type" value="Genomic_DNA"/>
</dbReference>
<evidence type="ECO:0000256" key="4">
    <source>
        <dbReference type="ARBA" id="ARBA00022806"/>
    </source>
</evidence>
<dbReference type="Proteomes" id="UP001201262">
    <property type="component" value="Unassembled WGS sequence"/>
</dbReference>
<dbReference type="GO" id="GO:0005634">
    <property type="term" value="C:nucleus"/>
    <property type="evidence" value="ECO:0007669"/>
    <property type="project" value="UniProtKB-SubCell"/>
</dbReference>
<feature type="domain" description="Helicase ATP-binding" evidence="8">
    <location>
        <begin position="34"/>
        <end position="210"/>
    </location>
</feature>
<dbReference type="GO" id="GO:0003676">
    <property type="term" value="F:nucleic acid binding"/>
    <property type="evidence" value="ECO:0007669"/>
    <property type="project" value="InterPro"/>
</dbReference>
<dbReference type="FunFam" id="3.40.50.300:FF:001834">
    <property type="entry name" value="ATP-dependent DNA helicase"/>
    <property type="match status" value="1"/>
</dbReference>
<dbReference type="GO" id="GO:0000724">
    <property type="term" value="P:double-strand break repair via homologous recombination"/>
    <property type="evidence" value="ECO:0007669"/>
    <property type="project" value="TreeGrafter"/>
</dbReference>
<dbReference type="AlphaFoldDB" id="A0AAD4KU96"/>
<gene>
    <name evidence="10" type="ORF">BGW36DRAFT_163118</name>
</gene>
<comment type="caution">
    <text evidence="10">The sequence shown here is derived from an EMBL/GenBank/DDBJ whole genome shotgun (WGS) entry which is preliminary data.</text>
</comment>
<dbReference type="GeneID" id="70239876"/>
<protein>
    <recommendedName>
        <fullName evidence="7">ATP-dependent DNA helicase</fullName>
        <ecNumber evidence="7">5.6.2.4</ecNumber>
    </recommendedName>
</protein>
<dbReference type="InterPro" id="IPR032284">
    <property type="entry name" value="RecQ_Zn-bd"/>
</dbReference>
<comment type="catalytic activity">
    <reaction evidence="6 7">
        <text>Couples ATP hydrolysis with the unwinding of duplex DNA by translocating in the 3'-5' direction.</text>
        <dbReference type="EC" id="5.6.2.4"/>
    </reaction>
</comment>
<dbReference type="Pfam" id="PF16124">
    <property type="entry name" value="RecQ_Zn_bind"/>
    <property type="match status" value="1"/>
</dbReference>
<keyword evidence="2 7" id="KW-0547">Nucleotide-binding</keyword>
<dbReference type="RefSeq" id="XP_046071896.1">
    <property type="nucleotide sequence ID" value="XM_046209589.1"/>
</dbReference>
<dbReference type="InterPro" id="IPR004589">
    <property type="entry name" value="DNA_helicase_ATP-dep_RecQ"/>
</dbReference>
<dbReference type="SUPFAM" id="SSF52540">
    <property type="entry name" value="P-loop containing nucleoside triphosphate hydrolases"/>
    <property type="match status" value="1"/>
</dbReference>
<evidence type="ECO:0000259" key="8">
    <source>
        <dbReference type="PROSITE" id="PS51192"/>
    </source>
</evidence>
<dbReference type="GO" id="GO:0009378">
    <property type="term" value="F:four-way junction helicase activity"/>
    <property type="evidence" value="ECO:0007669"/>
    <property type="project" value="TreeGrafter"/>
</dbReference>
<dbReference type="PROSITE" id="PS51194">
    <property type="entry name" value="HELICASE_CTER"/>
    <property type="match status" value="1"/>
</dbReference>
<evidence type="ECO:0000256" key="6">
    <source>
        <dbReference type="ARBA" id="ARBA00034617"/>
    </source>
</evidence>
<dbReference type="Gene3D" id="3.40.50.300">
    <property type="entry name" value="P-loop containing nucleotide triphosphate hydrolases"/>
    <property type="match status" value="2"/>
</dbReference>
<dbReference type="InterPro" id="IPR014001">
    <property type="entry name" value="Helicase_ATP-bd"/>
</dbReference>
<dbReference type="EC" id="5.6.2.4" evidence="7"/>
<dbReference type="GO" id="GO:0016787">
    <property type="term" value="F:hydrolase activity"/>
    <property type="evidence" value="ECO:0007669"/>
    <property type="project" value="UniProtKB-KW"/>
</dbReference>
<dbReference type="SMART" id="SM00490">
    <property type="entry name" value="HELICc"/>
    <property type="match status" value="1"/>
</dbReference>
<evidence type="ECO:0000256" key="3">
    <source>
        <dbReference type="ARBA" id="ARBA00022801"/>
    </source>
</evidence>
<evidence type="ECO:0000256" key="5">
    <source>
        <dbReference type="ARBA" id="ARBA00022840"/>
    </source>
</evidence>
<reference evidence="10" key="1">
    <citation type="submission" date="2021-12" db="EMBL/GenBank/DDBJ databases">
        <title>Convergent genome expansion in fungi linked to evolution of root-endophyte symbiosis.</title>
        <authorList>
            <consortium name="DOE Joint Genome Institute"/>
            <person name="Ke Y.-H."/>
            <person name="Bonito G."/>
            <person name="Liao H.-L."/>
            <person name="Looney B."/>
            <person name="Rojas-Flechas A."/>
            <person name="Nash J."/>
            <person name="Hameed K."/>
            <person name="Schadt C."/>
            <person name="Martin F."/>
            <person name="Crous P.W."/>
            <person name="Miettinen O."/>
            <person name="Magnuson J.K."/>
            <person name="Labbe J."/>
            <person name="Jacobson D."/>
            <person name="Doktycz M.J."/>
            <person name="Veneault-Fourrey C."/>
            <person name="Kuo A."/>
            <person name="Mondo S."/>
            <person name="Calhoun S."/>
            <person name="Riley R."/>
            <person name="Ohm R."/>
            <person name="LaButti K."/>
            <person name="Andreopoulos B."/>
            <person name="Pangilinan J."/>
            <person name="Nolan M."/>
            <person name="Tritt A."/>
            <person name="Clum A."/>
            <person name="Lipzen A."/>
            <person name="Daum C."/>
            <person name="Barry K."/>
            <person name="Grigoriev I.V."/>
            <person name="Vilgalys R."/>
        </authorList>
    </citation>
    <scope>NUCLEOTIDE SEQUENCE</scope>
    <source>
        <strain evidence="10">PMI_201</strain>
    </source>
</reference>
<evidence type="ECO:0000313" key="11">
    <source>
        <dbReference type="Proteomes" id="UP001201262"/>
    </source>
</evidence>
<dbReference type="PANTHER" id="PTHR13710:SF152">
    <property type="entry name" value="ATP-DEPENDENT DNA HELICASE Q5"/>
    <property type="match status" value="1"/>
</dbReference>
<keyword evidence="11" id="KW-1185">Reference proteome</keyword>
<evidence type="ECO:0000256" key="7">
    <source>
        <dbReference type="RuleBase" id="RU364117"/>
    </source>
</evidence>
<dbReference type="PANTHER" id="PTHR13710">
    <property type="entry name" value="DNA HELICASE RECQ FAMILY MEMBER"/>
    <property type="match status" value="1"/>
</dbReference>
<dbReference type="CDD" id="cd17920">
    <property type="entry name" value="DEXHc_RecQ"/>
    <property type="match status" value="1"/>
</dbReference>
<dbReference type="InterPro" id="IPR027417">
    <property type="entry name" value="P-loop_NTPase"/>
</dbReference>
<dbReference type="InterPro" id="IPR001650">
    <property type="entry name" value="Helicase_C-like"/>
</dbReference>
<dbReference type="PROSITE" id="PS51192">
    <property type="entry name" value="HELICASE_ATP_BIND_1"/>
    <property type="match status" value="1"/>
</dbReference>
<comment type="catalytic activity">
    <reaction evidence="7">
        <text>ATP + H2O = ADP + phosphate + H(+)</text>
        <dbReference type="Rhea" id="RHEA:13065"/>
        <dbReference type="ChEBI" id="CHEBI:15377"/>
        <dbReference type="ChEBI" id="CHEBI:15378"/>
        <dbReference type="ChEBI" id="CHEBI:30616"/>
        <dbReference type="ChEBI" id="CHEBI:43474"/>
        <dbReference type="ChEBI" id="CHEBI:456216"/>
    </reaction>
</comment>
<dbReference type="InterPro" id="IPR011545">
    <property type="entry name" value="DEAD/DEAH_box_helicase_dom"/>
</dbReference>
<evidence type="ECO:0000259" key="9">
    <source>
        <dbReference type="PROSITE" id="PS51194"/>
    </source>
</evidence>
<sequence length="551" mass="62140">MVDCQNRHPRVDIDFTLRRVFGKSSFRPLQREVIAAAIDGQDVFLQAATSFGKSLCFQLPAVVSHGVTLVVSPLLSLMIDQVAALEANGVPVATINGNTPYAERRTIMDDLLSGHPKIRLLYVTPEFCSTETFRRNLIRIYAQGELNRVAIDEAHCISEWGHDFRPAYKELSWFKNNFKHPPVPITALTATATPPVRMDIINLLGLDVRTLKMFNTSSARPNIHYEVRYVEGESNDCTMGESEDPKIQHLLSWLKLVRGRRDSRLNPSAQRELTRTKAPSMSGIIYVPLRSVADWLARMLSGSDNDIRAVAYHAGLPNSERNRIQTMWTSKGPAPVQDNEPVPAFSIIVATAAFGMGIDNPHVRFVVHWTPPRSFEGFVQESGRAGRDGRAAMSIVYYSYEERERVSERIKMDENPKAGSRRRYMPQTAASKEHSLKARVESFQKVVQYCESTWRCRHEIIKDFFGDFELEMMGSTQADISSQFVLSSSPLDEELPTSPCDFACDVCKYGAEEIKKRKEKIDANDDNSTACQRGIARVQPFHAVLSLRLDH</sequence>
<keyword evidence="7" id="KW-0539">Nucleus</keyword>
<accession>A0AAD4KU96</accession>
<keyword evidence="4 7" id="KW-0347">Helicase</keyword>
<evidence type="ECO:0000313" key="10">
    <source>
        <dbReference type="EMBL" id="KAH8697195.1"/>
    </source>
</evidence>
<dbReference type="NCBIfam" id="TIGR00614">
    <property type="entry name" value="recQ_fam"/>
    <property type="match status" value="1"/>
</dbReference>
<dbReference type="GO" id="GO:0005524">
    <property type="term" value="F:ATP binding"/>
    <property type="evidence" value="ECO:0007669"/>
    <property type="project" value="UniProtKB-KW"/>
</dbReference>
<dbReference type="Pfam" id="PF00271">
    <property type="entry name" value="Helicase_C"/>
    <property type="match status" value="1"/>
</dbReference>
<feature type="domain" description="Helicase C-terminal" evidence="9">
    <location>
        <begin position="268"/>
        <end position="430"/>
    </location>
</feature>
<proteinExistence type="inferred from homology"/>
<dbReference type="GO" id="GO:0043138">
    <property type="term" value="F:3'-5' DNA helicase activity"/>
    <property type="evidence" value="ECO:0007669"/>
    <property type="project" value="UniProtKB-EC"/>
</dbReference>
<name>A0AAD4KU96_9EURO</name>
<evidence type="ECO:0000256" key="1">
    <source>
        <dbReference type="ARBA" id="ARBA00005446"/>
    </source>
</evidence>
<dbReference type="GO" id="GO:0005694">
    <property type="term" value="C:chromosome"/>
    <property type="evidence" value="ECO:0007669"/>
    <property type="project" value="TreeGrafter"/>
</dbReference>
<keyword evidence="3 7" id="KW-0378">Hydrolase</keyword>
<evidence type="ECO:0000256" key="2">
    <source>
        <dbReference type="ARBA" id="ARBA00022741"/>
    </source>
</evidence>
<comment type="similarity">
    <text evidence="1 7">Belongs to the helicase family. RecQ subfamily.</text>
</comment>
<comment type="subcellular location">
    <subcellularLocation>
        <location evidence="7">Nucleus</location>
    </subcellularLocation>
</comment>